<dbReference type="AlphaFoldDB" id="A0A6S7IMF8"/>
<evidence type="ECO:0000313" key="2">
    <source>
        <dbReference type="EMBL" id="CAB4007041.1"/>
    </source>
</evidence>
<feature type="compositionally biased region" description="Polar residues" evidence="1">
    <location>
        <begin position="1"/>
        <end position="12"/>
    </location>
</feature>
<feature type="region of interest" description="Disordered" evidence="1">
    <location>
        <begin position="74"/>
        <end position="120"/>
    </location>
</feature>
<keyword evidence="3" id="KW-1185">Reference proteome</keyword>
<feature type="compositionally biased region" description="Low complexity" evidence="1">
    <location>
        <begin position="81"/>
        <end position="103"/>
    </location>
</feature>
<accession>A0A6S7IMF8</accession>
<feature type="compositionally biased region" description="Polar residues" evidence="1">
    <location>
        <begin position="220"/>
        <end position="233"/>
    </location>
</feature>
<feature type="compositionally biased region" description="Basic and acidic residues" evidence="1">
    <location>
        <begin position="239"/>
        <end position="254"/>
    </location>
</feature>
<protein>
    <submittedName>
        <fullName evidence="2">Uncharacterized protein</fullName>
    </submittedName>
</protein>
<feature type="compositionally biased region" description="Basic and acidic residues" evidence="1">
    <location>
        <begin position="25"/>
        <end position="36"/>
    </location>
</feature>
<gene>
    <name evidence="2" type="ORF">PACLA_8A066155</name>
</gene>
<sequence length="486" mass="54212">MSSFSPEASQLENNKDKPAAVNSDYDNKKSTAEPTRRKPSAMTRRLSFSMTRPWSSYAENYSSCLSGLRRNSSEQLIKRQGSLQSSPTSSSSDLSKSLDSGQLRNLKATTPDSEVKPRTSKISALHARPFHQRRWSSPVVFSVAKLAASSHKVSKQFKEENGSGETLQDCKKDKDNDKICETDEMTLSQEQAKTCAPVSIAQVCVENQAPKSKVTEEVSNDSPDFTSGQTTYLSPHVAENFDNKEEKDVGKPEPAKMNNRNQPRSGTNDKTNSDALPESSEVKKEDPTQNRNIYTEIKKNTRWSKSKRFRRRHHTIHADSHRFINPKLFTIAEQSSGSFGSVAGANERYDRVMNGKLISRRSKSLGDLNTLPDDMKTNGVSVQQLCAKPICVSVAINKNKNEGTASTRDTTVTYKGEEKSESASKRQISCPVQVNIQTFNQIQITPGVEEQRKPQASKTQPYYSTQQHVVFTQPKAKWTSITISQV</sequence>
<evidence type="ECO:0000256" key="1">
    <source>
        <dbReference type="SAM" id="MobiDB-lite"/>
    </source>
</evidence>
<dbReference type="OrthoDB" id="10420685at2759"/>
<name>A0A6S7IMF8_PARCT</name>
<reference evidence="2" key="1">
    <citation type="submission" date="2020-04" db="EMBL/GenBank/DDBJ databases">
        <authorList>
            <person name="Alioto T."/>
            <person name="Alioto T."/>
            <person name="Gomez Garrido J."/>
        </authorList>
    </citation>
    <scope>NUCLEOTIDE SEQUENCE</scope>
    <source>
        <strain evidence="2">A484AB</strain>
    </source>
</reference>
<dbReference type="EMBL" id="CACRXK020005680">
    <property type="protein sequence ID" value="CAB4007041.1"/>
    <property type="molecule type" value="Genomic_DNA"/>
</dbReference>
<feature type="region of interest" description="Disordered" evidence="1">
    <location>
        <begin position="1"/>
        <end position="49"/>
    </location>
</feature>
<dbReference type="Proteomes" id="UP001152795">
    <property type="component" value="Unassembled WGS sequence"/>
</dbReference>
<proteinExistence type="predicted"/>
<comment type="caution">
    <text evidence="2">The sequence shown here is derived from an EMBL/GenBank/DDBJ whole genome shotgun (WGS) entry which is preliminary data.</text>
</comment>
<evidence type="ECO:0000313" key="3">
    <source>
        <dbReference type="Proteomes" id="UP001152795"/>
    </source>
</evidence>
<feature type="compositionally biased region" description="Polar residues" evidence="1">
    <location>
        <begin position="258"/>
        <end position="274"/>
    </location>
</feature>
<organism evidence="2 3">
    <name type="scientific">Paramuricea clavata</name>
    <name type="common">Red gorgonian</name>
    <name type="synonym">Violescent sea-whip</name>
    <dbReference type="NCBI Taxonomy" id="317549"/>
    <lineage>
        <taxon>Eukaryota</taxon>
        <taxon>Metazoa</taxon>
        <taxon>Cnidaria</taxon>
        <taxon>Anthozoa</taxon>
        <taxon>Octocorallia</taxon>
        <taxon>Malacalcyonacea</taxon>
        <taxon>Plexauridae</taxon>
        <taxon>Paramuricea</taxon>
    </lineage>
</organism>
<feature type="region of interest" description="Disordered" evidence="1">
    <location>
        <begin position="210"/>
        <end position="292"/>
    </location>
</feature>